<sequence>MTKNERTSHKVPDEPELEAAKPADAAVRRALIEAREEFLLFLYQRVGNKRALLQRSSASE</sequence>
<keyword evidence="2" id="KW-0614">Plasmid</keyword>
<evidence type="ECO:0000313" key="3">
    <source>
        <dbReference type="Proteomes" id="UP000677126"/>
    </source>
</evidence>
<proteinExistence type="predicted"/>
<dbReference type="RefSeq" id="WP_213504642.1">
    <property type="nucleotide sequence ID" value="NZ_CP054857.1"/>
</dbReference>
<organism evidence="2 3">
    <name type="scientific">Novosphingobium decolorationis</name>
    <dbReference type="NCBI Taxonomy" id="2698673"/>
    <lineage>
        <taxon>Bacteria</taxon>
        <taxon>Pseudomonadati</taxon>
        <taxon>Pseudomonadota</taxon>
        <taxon>Alphaproteobacteria</taxon>
        <taxon>Sphingomonadales</taxon>
        <taxon>Sphingomonadaceae</taxon>
        <taxon>Novosphingobium</taxon>
    </lineage>
</organism>
<feature type="region of interest" description="Disordered" evidence="1">
    <location>
        <begin position="1"/>
        <end position="22"/>
    </location>
</feature>
<geneLocation type="plasmid" evidence="2 3">
    <name>unnamed1</name>
</geneLocation>
<protein>
    <submittedName>
        <fullName evidence="2">Uncharacterized protein</fullName>
    </submittedName>
</protein>
<dbReference type="EMBL" id="CP054857">
    <property type="protein sequence ID" value="QVM86412.1"/>
    <property type="molecule type" value="Genomic_DNA"/>
</dbReference>
<reference evidence="2 3" key="1">
    <citation type="submission" date="2020-06" db="EMBL/GenBank/DDBJ databases">
        <title>Novosphingobium sp. strain 502str22.</title>
        <authorList>
            <person name="Chen J."/>
            <person name="Zhu S."/>
            <person name="Yang J."/>
        </authorList>
    </citation>
    <scope>NUCLEOTIDE SEQUENCE [LARGE SCALE GENOMIC DNA]</scope>
    <source>
        <strain evidence="2 3">502str22</strain>
        <plasmid evidence="2 3">unnamed1</plasmid>
    </source>
</reference>
<dbReference type="Proteomes" id="UP000677126">
    <property type="component" value="Plasmid unnamed1"/>
</dbReference>
<evidence type="ECO:0000256" key="1">
    <source>
        <dbReference type="SAM" id="MobiDB-lite"/>
    </source>
</evidence>
<evidence type="ECO:0000313" key="2">
    <source>
        <dbReference type="EMBL" id="QVM86412.1"/>
    </source>
</evidence>
<gene>
    <name evidence="2" type="ORF">HT578_21620</name>
</gene>
<name>A0ABX8EBB1_9SPHN</name>
<accession>A0ABX8EBB1</accession>
<keyword evidence="3" id="KW-1185">Reference proteome</keyword>